<name>A0A0P0WY99_ORYSJ</name>
<keyword evidence="2" id="KW-1185">Reference proteome</keyword>
<reference evidence="2" key="1">
    <citation type="journal article" date="2005" name="Nature">
        <title>The map-based sequence of the rice genome.</title>
        <authorList>
            <consortium name="International rice genome sequencing project (IRGSP)"/>
            <person name="Matsumoto T."/>
            <person name="Wu J."/>
            <person name="Kanamori H."/>
            <person name="Katayose Y."/>
            <person name="Fujisawa M."/>
            <person name="Namiki N."/>
            <person name="Mizuno H."/>
            <person name="Yamamoto K."/>
            <person name="Antonio B.A."/>
            <person name="Baba T."/>
            <person name="Sakata K."/>
            <person name="Nagamura Y."/>
            <person name="Aoki H."/>
            <person name="Arikawa K."/>
            <person name="Arita K."/>
            <person name="Bito T."/>
            <person name="Chiden Y."/>
            <person name="Fujitsuka N."/>
            <person name="Fukunaka R."/>
            <person name="Hamada M."/>
            <person name="Harada C."/>
            <person name="Hayashi A."/>
            <person name="Hijishita S."/>
            <person name="Honda M."/>
            <person name="Hosokawa S."/>
            <person name="Ichikawa Y."/>
            <person name="Idonuma A."/>
            <person name="Iijima M."/>
            <person name="Ikeda M."/>
            <person name="Ikeno M."/>
            <person name="Ito K."/>
            <person name="Ito S."/>
            <person name="Ito T."/>
            <person name="Ito Y."/>
            <person name="Ito Y."/>
            <person name="Iwabuchi A."/>
            <person name="Kamiya K."/>
            <person name="Karasawa W."/>
            <person name="Kurita K."/>
            <person name="Katagiri S."/>
            <person name="Kikuta A."/>
            <person name="Kobayashi H."/>
            <person name="Kobayashi N."/>
            <person name="Machita K."/>
            <person name="Maehara T."/>
            <person name="Masukawa M."/>
            <person name="Mizubayashi T."/>
            <person name="Mukai Y."/>
            <person name="Nagasaki H."/>
            <person name="Nagata Y."/>
            <person name="Naito S."/>
            <person name="Nakashima M."/>
            <person name="Nakama Y."/>
            <person name="Nakamichi Y."/>
            <person name="Nakamura M."/>
            <person name="Meguro A."/>
            <person name="Negishi M."/>
            <person name="Ohta I."/>
            <person name="Ohta T."/>
            <person name="Okamoto M."/>
            <person name="Ono N."/>
            <person name="Saji S."/>
            <person name="Sakaguchi M."/>
            <person name="Sakai K."/>
            <person name="Shibata M."/>
            <person name="Shimokawa T."/>
            <person name="Song J."/>
            <person name="Takazaki Y."/>
            <person name="Terasawa K."/>
            <person name="Tsugane M."/>
            <person name="Tsuji K."/>
            <person name="Ueda S."/>
            <person name="Waki K."/>
            <person name="Yamagata H."/>
            <person name="Yamamoto M."/>
            <person name="Yamamoto S."/>
            <person name="Yamane H."/>
            <person name="Yoshiki S."/>
            <person name="Yoshihara R."/>
            <person name="Yukawa K."/>
            <person name="Zhong H."/>
            <person name="Yano M."/>
            <person name="Yuan Q."/>
            <person name="Ouyang S."/>
            <person name="Liu J."/>
            <person name="Jones K.M."/>
            <person name="Gansberger K."/>
            <person name="Moffat K."/>
            <person name="Hill J."/>
            <person name="Bera J."/>
            <person name="Fadrosh D."/>
            <person name="Jin S."/>
            <person name="Johri S."/>
            <person name="Kim M."/>
            <person name="Overton L."/>
            <person name="Reardon M."/>
            <person name="Tsitrin T."/>
            <person name="Vuong H."/>
            <person name="Weaver B."/>
            <person name="Ciecko A."/>
            <person name="Tallon L."/>
            <person name="Jackson J."/>
            <person name="Pai G."/>
            <person name="Aken S.V."/>
            <person name="Utterback T."/>
            <person name="Reidmuller S."/>
            <person name="Feldblyum T."/>
            <person name="Hsiao J."/>
            <person name="Zismann V."/>
            <person name="Iobst S."/>
            <person name="de Vazeille A.R."/>
            <person name="Buell C.R."/>
            <person name="Ying K."/>
            <person name="Li Y."/>
            <person name="Lu T."/>
            <person name="Huang Y."/>
            <person name="Zhao Q."/>
            <person name="Feng Q."/>
            <person name="Zhang L."/>
            <person name="Zhu J."/>
            <person name="Weng Q."/>
            <person name="Mu J."/>
            <person name="Lu Y."/>
            <person name="Fan D."/>
            <person name="Liu Y."/>
            <person name="Guan J."/>
            <person name="Zhang Y."/>
            <person name="Yu S."/>
            <person name="Liu X."/>
            <person name="Zhang Y."/>
            <person name="Hong G."/>
            <person name="Han B."/>
            <person name="Choisne N."/>
            <person name="Demange N."/>
            <person name="Orjeda G."/>
            <person name="Samain S."/>
            <person name="Cattolico L."/>
            <person name="Pelletier E."/>
            <person name="Couloux A."/>
            <person name="Segurens B."/>
            <person name="Wincker P."/>
            <person name="D'Hont A."/>
            <person name="Scarpelli C."/>
            <person name="Weissenbach J."/>
            <person name="Salanoubat M."/>
            <person name="Quetier F."/>
            <person name="Yu Y."/>
            <person name="Kim H.R."/>
            <person name="Rambo T."/>
            <person name="Currie J."/>
            <person name="Collura K."/>
            <person name="Luo M."/>
            <person name="Yang T."/>
            <person name="Ammiraju J.S.S."/>
            <person name="Engler F."/>
            <person name="Soderlund C."/>
            <person name="Wing R.A."/>
            <person name="Palmer L.E."/>
            <person name="de la Bastide M."/>
            <person name="Spiegel L."/>
            <person name="Nascimento L."/>
            <person name="Zutavern T."/>
            <person name="O'Shaughnessy A."/>
            <person name="Dike S."/>
            <person name="Dedhia N."/>
            <person name="Preston R."/>
            <person name="Balija V."/>
            <person name="McCombie W.R."/>
            <person name="Chow T."/>
            <person name="Chen H."/>
            <person name="Chung M."/>
            <person name="Chen C."/>
            <person name="Shaw J."/>
            <person name="Wu H."/>
            <person name="Hsiao K."/>
            <person name="Chao Y."/>
            <person name="Chu M."/>
            <person name="Cheng C."/>
            <person name="Hour A."/>
            <person name="Lee P."/>
            <person name="Lin S."/>
            <person name="Lin Y."/>
            <person name="Liou J."/>
            <person name="Liu S."/>
            <person name="Hsing Y."/>
            <person name="Raghuvanshi S."/>
            <person name="Mohanty A."/>
            <person name="Bharti A.K."/>
            <person name="Gaur A."/>
            <person name="Gupta V."/>
            <person name="Kumar D."/>
            <person name="Ravi V."/>
            <person name="Vij S."/>
            <person name="Kapur A."/>
            <person name="Khurana P."/>
            <person name="Khurana P."/>
            <person name="Khurana J.P."/>
            <person name="Tyagi A.K."/>
            <person name="Gaikwad K."/>
            <person name="Singh A."/>
            <person name="Dalal V."/>
            <person name="Srivastava S."/>
            <person name="Dixit A."/>
            <person name="Pal A.K."/>
            <person name="Ghazi I.A."/>
            <person name="Yadav M."/>
            <person name="Pandit A."/>
            <person name="Bhargava A."/>
            <person name="Sureshbabu K."/>
            <person name="Batra K."/>
            <person name="Sharma T.R."/>
            <person name="Mohapatra T."/>
            <person name="Singh N.K."/>
            <person name="Messing J."/>
            <person name="Nelson A.B."/>
            <person name="Fuks G."/>
            <person name="Kavchok S."/>
            <person name="Keizer G."/>
            <person name="Linton E."/>
            <person name="Llaca V."/>
            <person name="Song R."/>
            <person name="Tanyolac B."/>
            <person name="Young S."/>
            <person name="Ho-Il K."/>
            <person name="Hahn J.H."/>
            <person name="Sangsakoo G."/>
            <person name="Vanavichit A."/>
            <person name="de Mattos Luiz.A.T."/>
            <person name="Zimmer P.D."/>
            <person name="Malone G."/>
            <person name="Dellagostin O."/>
            <person name="de Oliveira A.C."/>
            <person name="Bevan M."/>
            <person name="Bancroft I."/>
            <person name="Minx P."/>
            <person name="Cordum H."/>
            <person name="Wilson R."/>
            <person name="Cheng Z."/>
            <person name="Jin W."/>
            <person name="Jiang J."/>
            <person name="Leong S.A."/>
            <person name="Iwama H."/>
            <person name="Gojobori T."/>
            <person name="Itoh T."/>
            <person name="Niimura Y."/>
            <person name="Fujii Y."/>
            <person name="Habara T."/>
            <person name="Sakai H."/>
            <person name="Sato Y."/>
            <person name="Wilson G."/>
            <person name="Kumar K."/>
            <person name="McCouch S."/>
            <person name="Juretic N."/>
            <person name="Hoen D."/>
            <person name="Wright S."/>
            <person name="Bruskiewich R."/>
            <person name="Bureau T."/>
            <person name="Miyao A."/>
            <person name="Hirochika H."/>
            <person name="Nishikawa T."/>
            <person name="Kadowaki K."/>
            <person name="Sugiura M."/>
            <person name="Burr B."/>
            <person name="Sasaki T."/>
        </authorList>
    </citation>
    <scope>NUCLEOTIDE SEQUENCE [LARGE SCALE GENOMIC DNA]</scope>
    <source>
        <strain evidence="2">cv. Nipponbare</strain>
    </source>
</reference>
<dbReference type="EMBL" id="AP014962">
    <property type="protein sequence ID" value="BAS98480.1"/>
    <property type="molecule type" value="Genomic_DNA"/>
</dbReference>
<dbReference type="Gramene" id="Os06t0598900-02">
    <property type="protein sequence ID" value="Os06t0598900-02"/>
    <property type="gene ID" value="Os06g0598900"/>
</dbReference>
<dbReference type="AlphaFoldDB" id="A0A0P0WY99"/>
<reference evidence="1 2" key="3">
    <citation type="journal article" date="2013" name="Rice">
        <title>Improvement of the Oryza sativa Nipponbare reference genome using next generation sequence and optical map data.</title>
        <authorList>
            <person name="Kawahara Y."/>
            <person name="de la Bastide M."/>
            <person name="Hamilton J.P."/>
            <person name="Kanamori H."/>
            <person name="McCombie W.R."/>
            <person name="Ouyang S."/>
            <person name="Schwartz D.C."/>
            <person name="Tanaka T."/>
            <person name="Wu J."/>
            <person name="Zhou S."/>
            <person name="Childs K.L."/>
            <person name="Davidson R.M."/>
            <person name="Lin H."/>
            <person name="Quesada-Ocampo L."/>
            <person name="Vaillancourt B."/>
            <person name="Sakai H."/>
            <person name="Lee S.S."/>
            <person name="Kim J."/>
            <person name="Numa H."/>
            <person name="Itoh T."/>
            <person name="Buell C.R."/>
            <person name="Matsumoto T."/>
        </authorList>
    </citation>
    <scope>NUCLEOTIDE SEQUENCE [LARGE SCALE GENOMIC DNA]</scope>
    <source>
        <strain evidence="2">cv. Nipponbare</strain>
    </source>
</reference>
<protein>
    <submittedName>
        <fullName evidence="1">Os06g0598900 protein</fullName>
    </submittedName>
</protein>
<evidence type="ECO:0000313" key="1">
    <source>
        <dbReference type="EMBL" id="BAS98480.1"/>
    </source>
</evidence>
<organism evidence="1 2">
    <name type="scientific">Oryza sativa subsp. japonica</name>
    <name type="common">Rice</name>
    <dbReference type="NCBI Taxonomy" id="39947"/>
    <lineage>
        <taxon>Eukaryota</taxon>
        <taxon>Viridiplantae</taxon>
        <taxon>Streptophyta</taxon>
        <taxon>Embryophyta</taxon>
        <taxon>Tracheophyta</taxon>
        <taxon>Spermatophyta</taxon>
        <taxon>Magnoliopsida</taxon>
        <taxon>Liliopsida</taxon>
        <taxon>Poales</taxon>
        <taxon>Poaceae</taxon>
        <taxon>BOP clade</taxon>
        <taxon>Oryzoideae</taxon>
        <taxon>Oryzeae</taxon>
        <taxon>Oryzinae</taxon>
        <taxon>Oryza</taxon>
        <taxon>Oryza sativa</taxon>
    </lineage>
</organism>
<dbReference type="Proteomes" id="UP000059680">
    <property type="component" value="Chromosome 6"/>
</dbReference>
<feature type="non-terminal residue" evidence="1">
    <location>
        <position position="111"/>
    </location>
</feature>
<accession>A0A0P0WY99</accession>
<reference evidence="1 2" key="2">
    <citation type="journal article" date="2013" name="Plant Cell Physiol.">
        <title>Rice Annotation Project Database (RAP-DB): an integrative and interactive database for rice genomics.</title>
        <authorList>
            <person name="Sakai H."/>
            <person name="Lee S.S."/>
            <person name="Tanaka T."/>
            <person name="Numa H."/>
            <person name="Kim J."/>
            <person name="Kawahara Y."/>
            <person name="Wakimoto H."/>
            <person name="Yang C.C."/>
            <person name="Iwamoto M."/>
            <person name="Abe T."/>
            <person name="Yamada Y."/>
            <person name="Muto A."/>
            <person name="Inokuchi H."/>
            <person name="Ikemura T."/>
            <person name="Matsumoto T."/>
            <person name="Sasaki T."/>
            <person name="Itoh T."/>
        </authorList>
    </citation>
    <scope>NUCLEOTIDE SEQUENCE [LARGE SCALE GENOMIC DNA]</scope>
    <source>
        <strain evidence="2">cv. Nipponbare</strain>
    </source>
</reference>
<sequence>MLLSFPFLPCFVDALGSRRKGGEILSSVTKTVDFCMGPSPNRQCQGSIYLQCQNKPRGKQVGSLVSLIAFTEVKVLYSAGGRDTADAIVFTGFCLPYPSMDSFLIRNCFFL</sequence>
<evidence type="ECO:0000313" key="2">
    <source>
        <dbReference type="Proteomes" id="UP000059680"/>
    </source>
</evidence>
<gene>
    <name evidence="1" type="ordered locus">Os06g0598900</name>
    <name evidence="1" type="ORF">OSNPB_060598900</name>
</gene>
<proteinExistence type="predicted"/>
<dbReference type="ExpressionAtlas" id="A0A0P0WY99">
    <property type="expression patterns" value="baseline and differential"/>
</dbReference>